<organism evidence="2">
    <name type="scientific">Oryza punctata</name>
    <name type="common">Red rice</name>
    <dbReference type="NCBI Taxonomy" id="4537"/>
    <lineage>
        <taxon>Eukaryota</taxon>
        <taxon>Viridiplantae</taxon>
        <taxon>Streptophyta</taxon>
        <taxon>Embryophyta</taxon>
        <taxon>Tracheophyta</taxon>
        <taxon>Spermatophyta</taxon>
        <taxon>Magnoliopsida</taxon>
        <taxon>Liliopsida</taxon>
        <taxon>Poales</taxon>
        <taxon>Poaceae</taxon>
        <taxon>BOP clade</taxon>
        <taxon>Oryzoideae</taxon>
        <taxon>Oryzeae</taxon>
        <taxon>Oryzinae</taxon>
        <taxon>Oryza</taxon>
    </lineage>
</organism>
<dbReference type="GO" id="GO:0070652">
    <property type="term" value="C:HAUS complex"/>
    <property type="evidence" value="ECO:0007669"/>
    <property type="project" value="InterPro"/>
</dbReference>
<dbReference type="PANTHER" id="PTHR16219">
    <property type="entry name" value="AUGMIN SUBUNIT 4 FAMILY MEMBER"/>
    <property type="match status" value="1"/>
</dbReference>
<dbReference type="EnsemblPlants" id="OPUNC02G00870.2">
    <property type="protein sequence ID" value="OPUNC02G00870.2"/>
    <property type="gene ID" value="OPUNC02G00870"/>
</dbReference>
<name>A0A0E0JUR2_ORYPU</name>
<accession>A0A0E0JUR2</accession>
<dbReference type="GO" id="GO:0051225">
    <property type="term" value="P:spindle assembly"/>
    <property type="evidence" value="ECO:0007669"/>
    <property type="project" value="InterPro"/>
</dbReference>
<feature type="compositionally biased region" description="Low complexity" evidence="1">
    <location>
        <begin position="141"/>
        <end position="157"/>
    </location>
</feature>
<reference evidence="2" key="1">
    <citation type="submission" date="2015-04" db="UniProtKB">
        <authorList>
            <consortium name="EnsemblPlants"/>
        </authorList>
    </citation>
    <scope>IDENTIFICATION</scope>
</reference>
<dbReference type="Gramene" id="OPUNC02G00870.2">
    <property type="protein sequence ID" value="OPUNC02G00870.2"/>
    <property type="gene ID" value="OPUNC02G00870"/>
</dbReference>
<dbReference type="GO" id="GO:0051011">
    <property type="term" value="F:microtubule minus-end binding"/>
    <property type="evidence" value="ECO:0007669"/>
    <property type="project" value="TreeGrafter"/>
</dbReference>
<evidence type="ECO:0000313" key="3">
    <source>
        <dbReference type="Proteomes" id="UP000026962"/>
    </source>
</evidence>
<reference evidence="2" key="2">
    <citation type="submission" date="2018-05" db="EMBL/GenBank/DDBJ databases">
        <title>OpunRS2 (Oryza punctata Reference Sequence Version 2).</title>
        <authorList>
            <person name="Zhang J."/>
            <person name="Kudrna D."/>
            <person name="Lee S."/>
            <person name="Talag J."/>
            <person name="Welchert J."/>
            <person name="Wing R.A."/>
        </authorList>
    </citation>
    <scope>NUCLEOTIDE SEQUENCE [LARGE SCALE GENOMIC DNA]</scope>
</reference>
<proteinExistence type="predicted"/>
<dbReference type="Pfam" id="PF14735">
    <property type="entry name" value="HAUS4"/>
    <property type="match status" value="1"/>
</dbReference>
<dbReference type="HOGENOM" id="CLU_036252_0_0_1"/>
<dbReference type="InterPro" id="IPR029327">
    <property type="entry name" value="HAUS4"/>
</dbReference>
<evidence type="ECO:0000256" key="1">
    <source>
        <dbReference type="SAM" id="MobiDB-lite"/>
    </source>
</evidence>
<feature type="region of interest" description="Disordered" evidence="1">
    <location>
        <begin position="133"/>
        <end position="157"/>
    </location>
</feature>
<keyword evidence="3" id="KW-1185">Reference proteome</keyword>
<dbReference type="Proteomes" id="UP000026962">
    <property type="component" value="Chromosome 2"/>
</dbReference>
<sequence length="554" mass="62423">MSKAAAASLPPPPPEVAHLVDQLQRHHLAPDASLLSNSAHSDLLQAREEVASERARYLEALAVYAEAMAMVEEYQHAISTGVANAGKKLNCSPQVYESLEHHLAVAEAAQRLRLPLLSQDGDVHEEEIEKLSTLSRSSFDSTMTSAAPSSSSISTSYNNYSSTASAATVSAAPGTVGSEPVEPGVGGVPDRFLGITSDYLYQVQQEQPAMTVDMVDYQRTLAREIEARLEAKCDALADLFAMDERDSSSISQISSARLPERVKLIIEEIEKEEALLLDDLASMDRKFAEHYNVLEQILAVLIQFVKDKKLEHQHQYDDLKKTWLIKRCRTMNAKLSYLEHHLLRDTYTKETVPALHRIRKYLVEATKEASNSYTEAVSRLREYQGVDPHFDVIARQYHEIVKKLEGMQWTIHQVEMDLKPHHDHAADCRGEKFRRRTARKMSSSAKLPSVEIGEEHDERLSIEEKLKETVTISGELPLEGMGSAREEEEEEEDELRWLDEDEAELRMVQGFHRVWEHRFSLATPSTTPGQAHSFLGIQVLKSHRSNTTKNGDDY</sequence>
<protein>
    <submittedName>
        <fullName evidence="2">Uncharacterized protein</fullName>
    </submittedName>
</protein>
<evidence type="ECO:0000313" key="2">
    <source>
        <dbReference type="EnsemblPlants" id="OPUNC02G00870.2"/>
    </source>
</evidence>
<dbReference type="PANTHER" id="PTHR16219:SF1">
    <property type="entry name" value="HAUS AUGMIN-LIKE COMPLEX SUBUNIT 4"/>
    <property type="match status" value="1"/>
</dbReference>
<dbReference type="AlphaFoldDB" id="A0A0E0JUR2"/>